<comment type="caution">
    <text evidence="1">The sequence shown here is derived from an EMBL/GenBank/DDBJ whole genome shotgun (WGS) entry which is preliminary data.</text>
</comment>
<gene>
    <name evidence="1" type="ORF">L6164_027880</name>
</gene>
<dbReference type="EMBL" id="CM039436">
    <property type="protein sequence ID" value="KAI4315030.1"/>
    <property type="molecule type" value="Genomic_DNA"/>
</dbReference>
<evidence type="ECO:0000313" key="2">
    <source>
        <dbReference type="Proteomes" id="UP000828941"/>
    </source>
</evidence>
<dbReference type="Proteomes" id="UP000828941">
    <property type="component" value="Chromosome 11"/>
</dbReference>
<organism evidence="1 2">
    <name type="scientific">Bauhinia variegata</name>
    <name type="common">Purple orchid tree</name>
    <name type="synonym">Phanera variegata</name>
    <dbReference type="NCBI Taxonomy" id="167791"/>
    <lineage>
        <taxon>Eukaryota</taxon>
        <taxon>Viridiplantae</taxon>
        <taxon>Streptophyta</taxon>
        <taxon>Embryophyta</taxon>
        <taxon>Tracheophyta</taxon>
        <taxon>Spermatophyta</taxon>
        <taxon>Magnoliopsida</taxon>
        <taxon>eudicotyledons</taxon>
        <taxon>Gunneridae</taxon>
        <taxon>Pentapetalae</taxon>
        <taxon>rosids</taxon>
        <taxon>fabids</taxon>
        <taxon>Fabales</taxon>
        <taxon>Fabaceae</taxon>
        <taxon>Cercidoideae</taxon>
        <taxon>Cercideae</taxon>
        <taxon>Bauhiniinae</taxon>
        <taxon>Bauhinia</taxon>
    </lineage>
</organism>
<sequence>MESQVPEIPTTKTIIHKMLPATPTCTNCSCFLRIMSETDPCVRKAKIAACFKQMPLRDDQEHILVLSGLWKIAMTKPNDPEFISLGIFRCMAKLIHKGVSDKDWLLSYQNIYIPYYAAHIIGSYTMNKANFAVKAVKSNVVRPLMELLRGKISWVEQRVALRALGHLASHEVTFEAVAEYEAEIIEATINITSTGVDEVYDKFIGLKKSERLEYQRNLLTRGLGGLELENRKAEEWASQLQCWSLYLLDLFACKERSLNFICREKFLRDLSGMWGGLANPTSPSGIGLLRTLCHTKTGRESIADLQQVIETLCNVSRSSDDRQYMAIDSLLQLLKDPVTRYKVIDTAAPVLVDLVDLRGIGRKHPKVGQSIMQTLLQDYHKIKYCKLNLKSERADRALQELWDLKVDRVKRESLMNEQEIKEKEALAVALKQEGNQKFWSGDIEKALMKYSEALDLCPLSIRKERIVLHSNRGQCHLLLKDADAALSDTTRALCLSSVSPHSKSLWRRSQAYDMKGLPKESLMDCLMFINSRFRSRQTKGFKIPYYAARMVNKQMNATWLFASAKSKRYKYSQGKRLKELKGENQIDAKILIKRTRRKNKGMTKMAEDPSIGKKNKKGREKKERAKQIGEL</sequence>
<protein>
    <submittedName>
        <fullName evidence="1">Uncharacterized protein</fullName>
    </submittedName>
</protein>
<reference evidence="1 2" key="1">
    <citation type="journal article" date="2022" name="DNA Res.">
        <title>Chromosomal-level genome assembly of the orchid tree Bauhinia variegata (Leguminosae; Cercidoideae) supports the allotetraploid origin hypothesis of Bauhinia.</title>
        <authorList>
            <person name="Zhong Y."/>
            <person name="Chen Y."/>
            <person name="Zheng D."/>
            <person name="Pang J."/>
            <person name="Liu Y."/>
            <person name="Luo S."/>
            <person name="Meng S."/>
            <person name="Qian L."/>
            <person name="Wei D."/>
            <person name="Dai S."/>
            <person name="Zhou R."/>
        </authorList>
    </citation>
    <scope>NUCLEOTIDE SEQUENCE [LARGE SCALE GENOMIC DNA]</scope>
    <source>
        <strain evidence="1">BV-YZ2020</strain>
    </source>
</reference>
<accession>A0ACB9LUH9</accession>
<name>A0ACB9LUH9_BAUVA</name>
<evidence type="ECO:0000313" key="1">
    <source>
        <dbReference type="EMBL" id="KAI4315030.1"/>
    </source>
</evidence>
<keyword evidence="2" id="KW-1185">Reference proteome</keyword>
<proteinExistence type="predicted"/>